<accession>A0ACC0WBS9</accession>
<sequence length="723" mass="83438">MYGQELRPKREFVSLLQQLKDCVGISARRAFAQQVTPSELLQRPQSELRKLFPELCAFVDSLVEIRTTHSTSASPTSSLLIRRAFAQPDAHWLSRSARQSGICALLCQQLVRLARQDKSGRTHGSAAALTIQLFLDALLVPCARRLGEAPDACIWRPLEPKPRFHAMTCFHVWSAVLPFAAIMAIQYPHVWQQVLQTYSYDARTPRVNCEFAQISGMWRLVNELNEGDRDNQEAVTHVMASFVRLSSDKLLNGSNFSHLDDQLWAKFFQGMHDFSFNCGRAHRVLQHALLGALKPALTHFNQTNACVRNHVGIFTLAACLYVKDLARDLVAMLLHEIHQAGREEMRVLLLFLVGFCAHVEIVPFVSLLDVLELLVAFYQKESEHAGPRDTRRLEYVFFIVYVALHRRQAVDAVRRDVHRSDAVDAMERLTHFQLHFCTHVRYDDLYLAAPVPWMAKVWHHWIFLAEHEVQAFVSEARARSDAVDQKQVASWQALIEQLACRSVSFSHFRRMQAVVQSHMIASIPLLDDNKCIERVQKRQKTRKRSRMDPERLERSFAVLLQPDVMERVCSFMSAKRLCRMALVCRTFAEICQRASLWRPLYLRLGQSRKAVRLLTVQCNHGIQFAHAWRQLYRKRWKAVRKVRELHRRVAKQQADGQRSDPDARFLPRICSCCGCDKVLKTAREQEVHLAKHERYTCPESLCRASFTGLQQFTQHRKKHAAKT</sequence>
<protein>
    <submittedName>
        <fullName evidence="1">Uncharacterized protein</fullName>
    </submittedName>
</protein>
<name>A0ACC0WBS9_9STRA</name>
<comment type="caution">
    <text evidence="1">The sequence shown here is derived from an EMBL/GenBank/DDBJ whole genome shotgun (WGS) entry which is preliminary data.</text>
</comment>
<evidence type="ECO:0000313" key="1">
    <source>
        <dbReference type="EMBL" id="KAI9916283.1"/>
    </source>
</evidence>
<proteinExistence type="predicted"/>
<organism evidence="1 2">
    <name type="scientific">Peronosclerospora sorghi</name>
    <dbReference type="NCBI Taxonomy" id="230839"/>
    <lineage>
        <taxon>Eukaryota</taxon>
        <taxon>Sar</taxon>
        <taxon>Stramenopiles</taxon>
        <taxon>Oomycota</taxon>
        <taxon>Peronosporomycetes</taxon>
        <taxon>Peronosporales</taxon>
        <taxon>Peronosporaceae</taxon>
        <taxon>Peronosclerospora</taxon>
    </lineage>
</organism>
<keyword evidence="2" id="KW-1185">Reference proteome</keyword>
<dbReference type="EMBL" id="CM047581">
    <property type="protein sequence ID" value="KAI9916283.1"/>
    <property type="molecule type" value="Genomic_DNA"/>
</dbReference>
<dbReference type="Proteomes" id="UP001163321">
    <property type="component" value="Chromosome 2"/>
</dbReference>
<gene>
    <name evidence="1" type="ORF">PsorP6_017950</name>
</gene>
<reference evidence="1 2" key="1">
    <citation type="journal article" date="2022" name="bioRxiv">
        <title>The genome of the oomycete Peronosclerospora sorghi, a cosmopolitan pathogen of maize and sorghum, is inflated with dispersed pseudogenes.</title>
        <authorList>
            <person name="Fletcher K."/>
            <person name="Martin F."/>
            <person name="Isakeit T."/>
            <person name="Cavanaugh K."/>
            <person name="Magill C."/>
            <person name="Michelmore R."/>
        </authorList>
    </citation>
    <scope>NUCLEOTIDE SEQUENCE [LARGE SCALE GENOMIC DNA]</scope>
    <source>
        <strain evidence="1">P6</strain>
    </source>
</reference>
<evidence type="ECO:0000313" key="2">
    <source>
        <dbReference type="Proteomes" id="UP001163321"/>
    </source>
</evidence>